<protein>
    <recommendedName>
        <fullName evidence="1">15-oxoprostaglandin 13-reductase</fullName>
        <ecNumber evidence="1">1.3.1.48</ecNumber>
    </recommendedName>
</protein>
<dbReference type="OMA" id="TGITAYW"/>
<dbReference type="InterPro" id="IPR045010">
    <property type="entry name" value="MDR_fam"/>
</dbReference>
<dbReference type="Gene3D" id="3.40.50.720">
    <property type="entry name" value="NAD(P)-binding Rossmann-like Domain"/>
    <property type="match status" value="1"/>
</dbReference>
<organism evidence="5 6">
    <name type="scientific">Cyprinus carpio</name>
    <name type="common">Common carp</name>
    <dbReference type="NCBI Taxonomy" id="7962"/>
    <lineage>
        <taxon>Eukaryota</taxon>
        <taxon>Metazoa</taxon>
        <taxon>Chordata</taxon>
        <taxon>Craniata</taxon>
        <taxon>Vertebrata</taxon>
        <taxon>Euteleostomi</taxon>
        <taxon>Actinopterygii</taxon>
        <taxon>Neopterygii</taxon>
        <taxon>Teleostei</taxon>
        <taxon>Ostariophysi</taxon>
        <taxon>Cypriniformes</taxon>
        <taxon>Cyprinidae</taxon>
        <taxon>Cyprininae</taxon>
        <taxon>Cyprinus</taxon>
    </lineage>
</organism>
<name>A0A8C1JQ56_CYPCA</name>
<dbReference type="PANTHER" id="PTHR43205:SF5">
    <property type="entry name" value="PROSTAGLANDIN REDUCTASE 2"/>
    <property type="match status" value="1"/>
</dbReference>
<dbReference type="AlphaFoldDB" id="A0A8C1JQ56"/>
<evidence type="ECO:0000313" key="5">
    <source>
        <dbReference type="Ensembl" id="ENSCCRP00010035427.1"/>
    </source>
</evidence>
<feature type="domain" description="Alcohol dehydrogenase-like C-terminal" evidence="4">
    <location>
        <begin position="131"/>
        <end position="232"/>
    </location>
</feature>
<evidence type="ECO:0000256" key="2">
    <source>
        <dbReference type="ARBA" id="ARBA00023002"/>
    </source>
</evidence>
<dbReference type="Ensembl" id="ENSCCRT00010038877.1">
    <property type="protein sequence ID" value="ENSCCRP00010035427.1"/>
    <property type="gene ID" value="ENSCCRG00010015095.1"/>
</dbReference>
<keyword evidence="3" id="KW-1133">Transmembrane helix</keyword>
<dbReference type="EC" id="1.3.1.48" evidence="1"/>
<evidence type="ECO:0000313" key="6">
    <source>
        <dbReference type="Proteomes" id="UP000694427"/>
    </source>
</evidence>
<dbReference type="InterPro" id="IPR011032">
    <property type="entry name" value="GroES-like_sf"/>
</dbReference>
<keyword evidence="3" id="KW-0472">Membrane</keyword>
<proteinExistence type="predicted"/>
<reference evidence="5" key="2">
    <citation type="submission" date="2025-09" db="UniProtKB">
        <authorList>
            <consortium name="Ensembl"/>
        </authorList>
    </citation>
    <scope>IDENTIFICATION</scope>
</reference>
<accession>A0A8C1JQ56</accession>
<dbReference type="Pfam" id="PF00107">
    <property type="entry name" value="ADH_zinc_N"/>
    <property type="match status" value="1"/>
</dbReference>
<dbReference type="Gene3D" id="3.90.180.10">
    <property type="entry name" value="Medium-chain alcohol dehydrogenases, catalytic domain"/>
    <property type="match status" value="1"/>
</dbReference>
<dbReference type="InterPro" id="IPR013149">
    <property type="entry name" value="ADH-like_C"/>
</dbReference>
<dbReference type="Proteomes" id="UP000694427">
    <property type="component" value="Unplaced"/>
</dbReference>
<evidence type="ECO:0000259" key="4">
    <source>
        <dbReference type="Pfam" id="PF00107"/>
    </source>
</evidence>
<dbReference type="GO" id="GO:0047522">
    <property type="term" value="F:15-oxoprostaglandin 13-reductase [NAD(P)+] activity"/>
    <property type="evidence" value="ECO:0007669"/>
    <property type="project" value="UniProtKB-EC"/>
</dbReference>
<feature type="transmembrane region" description="Helical" evidence="3">
    <location>
        <begin position="54"/>
        <end position="77"/>
    </location>
</feature>
<keyword evidence="3" id="KW-0812">Transmembrane</keyword>
<dbReference type="FunFam" id="3.40.50.720:FF:000121">
    <property type="entry name" value="Prostaglandin reductase 2"/>
    <property type="match status" value="1"/>
</dbReference>
<dbReference type="GO" id="GO:0006693">
    <property type="term" value="P:prostaglandin metabolic process"/>
    <property type="evidence" value="ECO:0007669"/>
    <property type="project" value="TreeGrafter"/>
</dbReference>
<reference evidence="5" key="1">
    <citation type="submission" date="2025-08" db="UniProtKB">
        <authorList>
            <consortium name="Ensembl"/>
        </authorList>
    </citation>
    <scope>IDENTIFICATION</scope>
</reference>
<sequence length="310" mass="33159">MNYSKEPIRDINTKLNAALCMNDDTGADFLLPWRLEECVDGGGVGVVEASKNQALSVGAITSCIWMGGVYGYVVYSFLQVDPEMADGHLSYVLGAVGMPGLTALLGVREKGHVTPGTHQTMVISGAAGACGRIAGQIGRLGGCERVVGLIFCPSPALVVGKCQTLVTELGFPAGINYKKGDISSALREHCPTGIDVYFDNVGGPISDAVISQMNPGGHVILCGQISQYNKDLPYPPPLSVDTQETLRHKNITRERFVVLNYMEKHEEGLMHLSHWDVLETVVNGLENMGEAFCSMMTGGNIGKQVVKISD</sequence>
<dbReference type="SUPFAM" id="SSF51735">
    <property type="entry name" value="NAD(P)-binding Rossmann-fold domains"/>
    <property type="match status" value="1"/>
</dbReference>
<feature type="transmembrane region" description="Helical" evidence="3">
    <location>
        <begin position="89"/>
        <end position="107"/>
    </location>
</feature>
<dbReference type="SUPFAM" id="SSF50129">
    <property type="entry name" value="GroES-like"/>
    <property type="match status" value="1"/>
</dbReference>
<dbReference type="InterPro" id="IPR036291">
    <property type="entry name" value="NAD(P)-bd_dom_sf"/>
</dbReference>
<dbReference type="PANTHER" id="PTHR43205">
    <property type="entry name" value="PROSTAGLANDIN REDUCTASE"/>
    <property type="match status" value="1"/>
</dbReference>
<keyword evidence="2" id="KW-0560">Oxidoreductase</keyword>
<evidence type="ECO:0000256" key="1">
    <source>
        <dbReference type="ARBA" id="ARBA00011981"/>
    </source>
</evidence>
<keyword evidence="6" id="KW-1185">Reference proteome</keyword>
<evidence type="ECO:0000256" key="3">
    <source>
        <dbReference type="SAM" id="Phobius"/>
    </source>
</evidence>